<dbReference type="CDD" id="cd06558">
    <property type="entry name" value="crotonase-like"/>
    <property type="match status" value="1"/>
</dbReference>
<protein>
    <recommendedName>
        <fullName evidence="2">Enoyl-CoA hydratase</fullName>
    </recommendedName>
</protein>
<evidence type="ECO:0008006" key="2">
    <source>
        <dbReference type="Google" id="ProtNLM"/>
    </source>
</evidence>
<dbReference type="GO" id="GO:0006635">
    <property type="term" value="P:fatty acid beta-oxidation"/>
    <property type="evidence" value="ECO:0007669"/>
    <property type="project" value="TreeGrafter"/>
</dbReference>
<dbReference type="InterPro" id="IPR001753">
    <property type="entry name" value="Enoyl-CoA_hydra/iso"/>
</dbReference>
<proteinExistence type="predicted"/>
<name>A0A381SPT6_9ZZZZ</name>
<accession>A0A381SPT6</accession>
<reference evidence="1" key="1">
    <citation type="submission" date="2018-05" db="EMBL/GenBank/DDBJ databases">
        <authorList>
            <person name="Lanie J.A."/>
            <person name="Ng W.-L."/>
            <person name="Kazmierczak K.M."/>
            <person name="Andrzejewski T.M."/>
            <person name="Davidsen T.M."/>
            <person name="Wayne K.J."/>
            <person name="Tettelin H."/>
            <person name="Glass J.I."/>
            <person name="Rusch D."/>
            <person name="Podicherti R."/>
            <person name="Tsui H.-C.T."/>
            <person name="Winkler M.E."/>
        </authorList>
    </citation>
    <scope>NUCLEOTIDE SEQUENCE</scope>
</reference>
<evidence type="ECO:0000313" key="1">
    <source>
        <dbReference type="EMBL" id="SVA06040.1"/>
    </source>
</evidence>
<dbReference type="Gene3D" id="3.90.226.10">
    <property type="entry name" value="2-enoyl-CoA Hydratase, Chain A, domain 1"/>
    <property type="match status" value="1"/>
</dbReference>
<dbReference type="GO" id="GO:0003824">
    <property type="term" value="F:catalytic activity"/>
    <property type="evidence" value="ECO:0007669"/>
    <property type="project" value="UniProtKB-ARBA"/>
</dbReference>
<dbReference type="InterPro" id="IPR029045">
    <property type="entry name" value="ClpP/crotonase-like_dom_sf"/>
</dbReference>
<dbReference type="PANTHER" id="PTHR11941">
    <property type="entry name" value="ENOYL-COA HYDRATASE-RELATED"/>
    <property type="match status" value="1"/>
</dbReference>
<dbReference type="PANTHER" id="PTHR11941:SF54">
    <property type="entry name" value="ENOYL-COA HYDRATASE, MITOCHONDRIAL"/>
    <property type="match status" value="1"/>
</dbReference>
<dbReference type="Pfam" id="PF00378">
    <property type="entry name" value="ECH_1"/>
    <property type="match status" value="1"/>
</dbReference>
<gene>
    <name evidence="1" type="ORF">METZ01_LOCUS58894</name>
</gene>
<dbReference type="EMBL" id="UINC01003405">
    <property type="protein sequence ID" value="SVA06040.1"/>
    <property type="molecule type" value="Genomic_DNA"/>
</dbReference>
<dbReference type="SUPFAM" id="SSF52096">
    <property type="entry name" value="ClpP/crotonase"/>
    <property type="match status" value="1"/>
</dbReference>
<sequence>MNKYKYIVVKKRLGVANVFLNRVENQNALNEGLMVELTDFCSTIRKDVKTRLVVFRSNAKNFSVGADLKEPRSNQTKLYQWKHNRGKDLIQAILNVEQITICLMHGYCLGGAAVIASACDFRIAEKNTKVGYPEINLGMNLNWLGLPLAINLVGISRAKQMVIGGDFHDADQLASWGFIDEVFTAENRELCLKKWVTKYAEKPPLAAQMIKRSSNELAMSLFKGIMHMEIEQFMLTTSTEDQKKAIEGFLTKKPVKFEGN</sequence>
<dbReference type="AlphaFoldDB" id="A0A381SPT6"/>
<organism evidence="1">
    <name type="scientific">marine metagenome</name>
    <dbReference type="NCBI Taxonomy" id="408172"/>
    <lineage>
        <taxon>unclassified sequences</taxon>
        <taxon>metagenomes</taxon>
        <taxon>ecological metagenomes</taxon>
    </lineage>
</organism>